<dbReference type="Pfam" id="PF13456">
    <property type="entry name" value="RVT_3"/>
    <property type="match status" value="1"/>
</dbReference>
<dbReference type="AlphaFoldDB" id="A0AAW2BQ24"/>
<dbReference type="Proteomes" id="UP001459277">
    <property type="component" value="Unassembled WGS sequence"/>
</dbReference>
<dbReference type="CDD" id="cd06222">
    <property type="entry name" value="RNase_H_like"/>
    <property type="match status" value="1"/>
</dbReference>
<dbReference type="GO" id="GO:0004523">
    <property type="term" value="F:RNA-DNA hybrid ribonuclease activity"/>
    <property type="evidence" value="ECO:0007669"/>
    <property type="project" value="InterPro"/>
</dbReference>
<dbReference type="PANTHER" id="PTHR47723">
    <property type="entry name" value="OS05G0353850 PROTEIN"/>
    <property type="match status" value="1"/>
</dbReference>
<dbReference type="EMBL" id="JAZDWU010000010">
    <property type="protein sequence ID" value="KAK9987897.1"/>
    <property type="molecule type" value="Genomic_DNA"/>
</dbReference>
<dbReference type="PANTHER" id="PTHR47723:SF19">
    <property type="entry name" value="POLYNUCLEOTIDYL TRANSFERASE, RIBONUCLEASE H-LIKE SUPERFAMILY PROTEIN"/>
    <property type="match status" value="1"/>
</dbReference>
<feature type="domain" description="RNase H type-1" evidence="1">
    <location>
        <begin position="90"/>
        <end position="212"/>
    </location>
</feature>
<dbReference type="Gene3D" id="3.30.420.10">
    <property type="entry name" value="Ribonuclease H-like superfamily/Ribonuclease H"/>
    <property type="match status" value="1"/>
</dbReference>
<protein>
    <recommendedName>
        <fullName evidence="1">RNase H type-1 domain-containing protein</fullName>
    </recommendedName>
</protein>
<accession>A0AAW2BQ24</accession>
<dbReference type="InterPro" id="IPR036397">
    <property type="entry name" value="RNaseH_sf"/>
</dbReference>
<gene>
    <name evidence="2" type="ORF">SO802_028136</name>
</gene>
<dbReference type="InterPro" id="IPR012337">
    <property type="entry name" value="RNaseH-like_sf"/>
</dbReference>
<proteinExistence type="predicted"/>
<evidence type="ECO:0000313" key="3">
    <source>
        <dbReference type="Proteomes" id="UP001459277"/>
    </source>
</evidence>
<organism evidence="2 3">
    <name type="scientific">Lithocarpus litseifolius</name>
    <dbReference type="NCBI Taxonomy" id="425828"/>
    <lineage>
        <taxon>Eukaryota</taxon>
        <taxon>Viridiplantae</taxon>
        <taxon>Streptophyta</taxon>
        <taxon>Embryophyta</taxon>
        <taxon>Tracheophyta</taxon>
        <taxon>Spermatophyta</taxon>
        <taxon>Magnoliopsida</taxon>
        <taxon>eudicotyledons</taxon>
        <taxon>Gunneridae</taxon>
        <taxon>Pentapetalae</taxon>
        <taxon>rosids</taxon>
        <taxon>fabids</taxon>
        <taxon>Fagales</taxon>
        <taxon>Fagaceae</taxon>
        <taxon>Lithocarpus</taxon>
    </lineage>
</organism>
<comment type="caution">
    <text evidence="2">The sequence shown here is derived from an EMBL/GenBank/DDBJ whole genome shotgun (WGS) entry which is preliminary data.</text>
</comment>
<evidence type="ECO:0000313" key="2">
    <source>
        <dbReference type="EMBL" id="KAK9987897.1"/>
    </source>
</evidence>
<name>A0AAW2BQ24_9ROSI</name>
<dbReference type="SUPFAM" id="SSF53098">
    <property type="entry name" value="Ribonuclease H-like"/>
    <property type="match status" value="1"/>
</dbReference>
<dbReference type="GO" id="GO:0003676">
    <property type="term" value="F:nucleic acid binding"/>
    <property type="evidence" value="ECO:0007669"/>
    <property type="project" value="InterPro"/>
</dbReference>
<keyword evidence="3" id="KW-1185">Reference proteome</keyword>
<dbReference type="InterPro" id="IPR002156">
    <property type="entry name" value="RNaseH_domain"/>
</dbReference>
<sequence>MACLTQQGLNSNYIRFSNREPELFSAVLWTLWNRRNNLRLGKPALSLDQVVDFAQDRILERASCSVGFHQPRPHQVAAWQAPVHDAYKVNFNGTIFAEEGLAGLGVVIRNDHGQIMASLTQQIPLPGSVIEVEVFAARKALELTLDLGFDKITLEGDSEVLINSLVKGGNSLAHYGHLIADVHMLMARFSLLGLSHVRRHCNNLAHALARRASFTPDLSIWMEEIPPDLNSVYMADLSGLN</sequence>
<dbReference type="InterPro" id="IPR053151">
    <property type="entry name" value="RNase_H-like"/>
</dbReference>
<reference evidence="2 3" key="1">
    <citation type="submission" date="2024-01" db="EMBL/GenBank/DDBJ databases">
        <title>A telomere-to-telomere, gap-free genome of sweet tea (Lithocarpus litseifolius).</title>
        <authorList>
            <person name="Zhou J."/>
        </authorList>
    </citation>
    <scope>NUCLEOTIDE SEQUENCE [LARGE SCALE GENOMIC DNA]</scope>
    <source>
        <strain evidence="2">Zhou-2022a</strain>
        <tissue evidence="2">Leaf</tissue>
    </source>
</reference>
<dbReference type="InterPro" id="IPR044730">
    <property type="entry name" value="RNase_H-like_dom_plant"/>
</dbReference>
<evidence type="ECO:0000259" key="1">
    <source>
        <dbReference type="Pfam" id="PF13456"/>
    </source>
</evidence>